<keyword evidence="1 2" id="KW-0963">Cytoplasm</keyword>
<feature type="transmembrane region" description="Helical" evidence="3">
    <location>
        <begin position="43"/>
        <end position="63"/>
    </location>
</feature>
<dbReference type="PANTHER" id="PTHR30135:SF3">
    <property type="entry name" value="GLUCONEOGENESIS FACTOR-RELATED"/>
    <property type="match status" value="1"/>
</dbReference>
<dbReference type="RefSeq" id="WP_008908829.1">
    <property type="nucleotide sequence ID" value="NZ_CAKP01000082.1"/>
</dbReference>
<dbReference type="GO" id="GO:0043743">
    <property type="term" value="F:LPPG:FO 2-phospho-L-lactate transferase activity"/>
    <property type="evidence" value="ECO:0007669"/>
    <property type="project" value="InterPro"/>
</dbReference>
<keyword evidence="3" id="KW-1133">Transmembrane helix</keyword>
<sequence length="442" mass="49897">MSFWDWFRPGLKLKRWVFLGGLGLFILAYGLSNILIMRNNFNIYLFYNVLIIILGIILLYVSLKLLIKNMLILVGCNTSNGLKKNFQEKLYEQRLLIRGPRIVAIGGGTGLSTMLRGLKEYTSNITAIVTVADDGGGSGILRESLGMLPPGDIRNCLVALANTEPLMEELMQYRFKDGDLKGQSFGNLFIAAMNGISSNFLEAIKKMSDVLAVQGKVYPVTLENVTLCAKLDDGTIIKGESKIPYEVLERSSKIDKVFLEPINPKPLEEALVAIENADCIVIGPGSLYTSVLPNLVIKEIAERIKKSKAIKIYVSNIMTQPGETDDYTLSEHVKAIEKHCGKGLVEFVIANNGKVPEFYYEKYKKDGQYMVVNDIKNLPENIKVIEEDLVDINKYGYLRHNTKKLAETIMKIILKQVFPKDKKRIVDYFYLSERIRMRKQEV</sequence>
<dbReference type="eggNOG" id="COG0391">
    <property type="taxonomic scope" value="Bacteria"/>
</dbReference>
<dbReference type="Proteomes" id="UP000007652">
    <property type="component" value="Unassembled WGS sequence"/>
</dbReference>
<accession>I7LGU6</accession>
<dbReference type="OrthoDB" id="9783842at2"/>
<dbReference type="EMBL" id="CAKP01000082">
    <property type="protein sequence ID" value="CCJ33565.1"/>
    <property type="molecule type" value="Genomic_DNA"/>
</dbReference>
<dbReference type="SUPFAM" id="SSF142338">
    <property type="entry name" value="CofD-like"/>
    <property type="match status" value="1"/>
</dbReference>
<dbReference type="InterPro" id="IPR010119">
    <property type="entry name" value="Gluconeogen_factor"/>
</dbReference>
<organism evidence="4 5">
    <name type="scientific">Caloramator australicus RC3</name>
    <dbReference type="NCBI Taxonomy" id="857293"/>
    <lineage>
        <taxon>Bacteria</taxon>
        <taxon>Bacillati</taxon>
        <taxon>Bacillota</taxon>
        <taxon>Clostridia</taxon>
        <taxon>Eubacteriales</taxon>
        <taxon>Clostridiaceae</taxon>
        <taxon>Caloramator</taxon>
    </lineage>
</organism>
<gene>
    <name evidence="4" type="ORF">CAAU_1481</name>
</gene>
<evidence type="ECO:0000313" key="4">
    <source>
        <dbReference type="EMBL" id="CCJ33565.1"/>
    </source>
</evidence>
<dbReference type="Gene3D" id="3.40.50.10680">
    <property type="entry name" value="CofD-like domains"/>
    <property type="match status" value="1"/>
</dbReference>
<comment type="subcellular location">
    <subcellularLocation>
        <location evidence="2">Cytoplasm</location>
    </subcellularLocation>
</comment>
<evidence type="ECO:0000256" key="3">
    <source>
        <dbReference type="SAM" id="Phobius"/>
    </source>
</evidence>
<dbReference type="GO" id="GO:0008360">
    <property type="term" value="P:regulation of cell shape"/>
    <property type="evidence" value="ECO:0007669"/>
    <property type="project" value="UniProtKB-UniRule"/>
</dbReference>
<dbReference type="InterPro" id="IPR038136">
    <property type="entry name" value="CofD-like_dom_sf"/>
</dbReference>
<reference evidence="4 5" key="1">
    <citation type="journal article" date="2011" name="J. Bacteriol.">
        <title>Draft genome sequence of Caloramator australicus strain RC3T, a thermoanaerobe from the Great Artesian Basin of Australia.</title>
        <authorList>
            <person name="Ogg C.D."/>
            <person name="Patel B.K.C."/>
        </authorList>
    </citation>
    <scope>NUCLEOTIDE SEQUENCE [LARGE SCALE GENOMIC DNA]</scope>
    <source>
        <strain evidence="4 5">RC3</strain>
    </source>
</reference>
<dbReference type="HAMAP" id="MF_00973">
    <property type="entry name" value="Gluconeogen_factor"/>
    <property type="match status" value="1"/>
</dbReference>
<comment type="similarity">
    <text evidence="2">Belongs to the gluconeogenesis factor family.</text>
</comment>
<dbReference type="NCBIfam" id="TIGR01826">
    <property type="entry name" value="CofD_related"/>
    <property type="match status" value="1"/>
</dbReference>
<protein>
    <recommendedName>
        <fullName evidence="2">Putative gluconeogenesis factor</fullName>
    </recommendedName>
</protein>
<keyword evidence="5" id="KW-1185">Reference proteome</keyword>
<dbReference type="PANTHER" id="PTHR30135">
    <property type="entry name" value="UNCHARACTERIZED PROTEIN YVCK-RELATED"/>
    <property type="match status" value="1"/>
</dbReference>
<feature type="transmembrane region" description="Helical" evidence="3">
    <location>
        <begin position="16"/>
        <end position="37"/>
    </location>
</feature>
<dbReference type="CDD" id="cd07187">
    <property type="entry name" value="YvcK_like"/>
    <property type="match status" value="1"/>
</dbReference>
<evidence type="ECO:0000256" key="1">
    <source>
        <dbReference type="ARBA" id="ARBA00022490"/>
    </source>
</evidence>
<keyword evidence="3" id="KW-0812">Transmembrane</keyword>
<name>I7LGU6_9CLOT</name>
<evidence type="ECO:0000313" key="5">
    <source>
        <dbReference type="Proteomes" id="UP000007652"/>
    </source>
</evidence>
<evidence type="ECO:0000256" key="2">
    <source>
        <dbReference type="HAMAP-Rule" id="MF_00973"/>
    </source>
</evidence>
<dbReference type="STRING" id="857293.CAAU_1481"/>
<keyword evidence="3" id="KW-0472">Membrane</keyword>
<dbReference type="InterPro" id="IPR002882">
    <property type="entry name" value="CofD"/>
</dbReference>
<comment type="function">
    <text evidence="2">Required for morphogenesis under gluconeogenic growth conditions.</text>
</comment>
<comment type="caution">
    <text evidence="4">The sequence shown here is derived from an EMBL/GenBank/DDBJ whole genome shotgun (WGS) entry which is preliminary data.</text>
</comment>
<dbReference type="AlphaFoldDB" id="I7LGU6"/>
<dbReference type="Pfam" id="PF01933">
    <property type="entry name" value="CofD"/>
    <property type="match status" value="1"/>
</dbReference>
<proteinExistence type="inferred from homology"/>
<dbReference type="GO" id="GO:0005737">
    <property type="term" value="C:cytoplasm"/>
    <property type="evidence" value="ECO:0007669"/>
    <property type="project" value="UniProtKB-SubCell"/>
</dbReference>